<comment type="caution">
    <text evidence="1">The sequence shown here is derived from an EMBL/GenBank/DDBJ whole genome shotgun (WGS) entry which is preliminary data.</text>
</comment>
<proteinExistence type="predicted"/>
<organism evidence="1 2">
    <name type="scientific">Stigmatella ashevillensis</name>
    <dbReference type="NCBI Taxonomy" id="2995309"/>
    <lineage>
        <taxon>Bacteria</taxon>
        <taxon>Pseudomonadati</taxon>
        <taxon>Myxococcota</taxon>
        <taxon>Myxococcia</taxon>
        <taxon>Myxococcales</taxon>
        <taxon>Cystobacterineae</taxon>
        <taxon>Archangiaceae</taxon>
        <taxon>Stigmatella</taxon>
    </lineage>
</organism>
<dbReference type="RefSeq" id="WP_272145854.1">
    <property type="nucleotide sequence ID" value="NZ_JAQNDM010000002.1"/>
</dbReference>
<dbReference type="Proteomes" id="UP001221838">
    <property type="component" value="Unassembled WGS sequence"/>
</dbReference>
<gene>
    <name evidence="1" type="ORF">POL68_42425</name>
</gene>
<name>A0ABT5DNF9_9BACT</name>
<evidence type="ECO:0000313" key="2">
    <source>
        <dbReference type="Proteomes" id="UP001221838"/>
    </source>
</evidence>
<evidence type="ECO:0000313" key="1">
    <source>
        <dbReference type="EMBL" id="MDC0715181.1"/>
    </source>
</evidence>
<reference evidence="1 2" key="1">
    <citation type="submission" date="2022-11" db="EMBL/GenBank/DDBJ databases">
        <title>Minimal conservation of predation-associated metabolite biosynthetic gene clusters underscores biosynthetic potential of Myxococcota including descriptions for ten novel species: Archangium lansinium sp. nov., Myxococcus landrumus sp. nov., Nannocystis bai.</title>
        <authorList>
            <person name="Ahearne A."/>
            <person name="Stevens C."/>
            <person name="Dowd S."/>
        </authorList>
    </citation>
    <scope>NUCLEOTIDE SEQUENCE [LARGE SCALE GENOMIC DNA]</scope>
    <source>
        <strain evidence="1 2">NCWAL01</strain>
    </source>
</reference>
<dbReference type="EMBL" id="JAQNDM010000002">
    <property type="protein sequence ID" value="MDC0715181.1"/>
    <property type="molecule type" value="Genomic_DNA"/>
</dbReference>
<evidence type="ECO:0008006" key="3">
    <source>
        <dbReference type="Google" id="ProtNLM"/>
    </source>
</evidence>
<accession>A0ABT5DNF9</accession>
<sequence length="173" mass="19097">MNVKLLGIYLNDHLAGSRFGLDLASRAARRNRGNAVGDFLSTLQTGLEQDRAVLERVMQGLSIPRDRLKEGTAWAVAWMERLKPNGGGLTGYSPLSRVMDLEALCIGTRGRICMWRALERLSRTEPRLAGMDFAACIERAEEQLKMLEQLRLRAADTAFASEPLPSGASIPAR</sequence>
<keyword evidence="2" id="KW-1185">Reference proteome</keyword>
<protein>
    <recommendedName>
        <fullName evidence="3">DUF2383 domain-containing protein</fullName>
    </recommendedName>
</protein>